<dbReference type="SUPFAM" id="SSF109854">
    <property type="entry name" value="DinB/YfiT-like putative metalloenzymes"/>
    <property type="match status" value="1"/>
</dbReference>
<accession>A0A6J4VC37</accession>
<dbReference type="AlphaFoldDB" id="A0A6J4VC37"/>
<sequence length="238" mass="26226">MIDKRVVHTAPILGGEDEDAIIAERLAEAEEEVAALIDDPALAALALTAGHNELAESSTARDPIQQEAPTMPHPLVEQLRFTRGEWVRALAGVTDDEARRRFPPMNSIGWTIAHLAAQEQRYWLHRAQGKTILPQLDALAGYGSPASTPPLDEARALWHTIVAAVDPYLDTLTTASLQDHLIIEGRPHDESIGTTLRRVTYHYWYHLGEVAAIRQLLGHTDLPEFVGAMAGEASYRPE</sequence>
<proteinExistence type="predicted"/>
<organism evidence="2">
    <name type="scientific">uncultured Thermomicrobiales bacterium</name>
    <dbReference type="NCBI Taxonomy" id="1645740"/>
    <lineage>
        <taxon>Bacteria</taxon>
        <taxon>Pseudomonadati</taxon>
        <taxon>Thermomicrobiota</taxon>
        <taxon>Thermomicrobia</taxon>
        <taxon>Thermomicrobiales</taxon>
        <taxon>environmental samples</taxon>
    </lineage>
</organism>
<dbReference type="EMBL" id="CADCWN010000184">
    <property type="protein sequence ID" value="CAA9574813.1"/>
    <property type="molecule type" value="Genomic_DNA"/>
</dbReference>
<reference evidence="2" key="1">
    <citation type="submission" date="2020-02" db="EMBL/GenBank/DDBJ databases">
        <authorList>
            <person name="Meier V. D."/>
        </authorList>
    </citation>
    <scope>NUCLEOTIDE SEQUENCE</scope>
    <source>
        <strain evidence="2">AVDCRST_MAG18</strain>
    </source>
</reference>
<dbReference type="InterPro" id="IPR034660">
    <property type="entry name" value="DinB/YfiT-like"/>
</dbReference>
<feature type="domain" description="DinB-like" evidence="1">
    <location>
        <begin position="78"/>
        <end position="209"/>
    </location>
</feature>
<protein>
    <recommendedName>
        <fullName evidence="1">DinB-like domain-containing protein</fullName>
    </recommendedName>
</protein>
<evidence type="ECO:0000313" key="2">
    <source>
        <dbReference type="EMBL" id="CAA9574813.1"/>
    </source>
</evidence>
<evidence type="ECO:0000259" key="1">
    <source>
        <dbReference type="Pfam" id="PF12867"/>
    </source>
</evidence>
<gene>
    <name evidence="2" type="ORF">AVDCRST_MAG18-2419</name>
</gene>
<dbReference type="Gene3D" id="1.20.120.450">
    <property type="entry name" value="dinb family like domain"/>
    <property type="match status" value="1"/>
</dbReference>
<dbReference type="InterPro" id="IPR024775">
    <property type="entry name" value="DinB-like"/>
</dbReference>
<name>A0A6J4VC37_9BACT</name>
<dbReference type="Pfam" id="PF12867">
    <property type="entry name" value="DinB_2"/>
    <property type="match status" value="1"/>
</dbReference>